<feature type="transmembrane region" description="Helical" evidence="1">
    <location>
        <begin position="52"/>
        <end position="69"/>
    </location>
</feature>
<feature type="transmembrane region" description="Helical" evidence="1">
    <location>
        <begin position="21"/>
        <end position="46"/>
    </location>
</feature>
<name>A0A926HPS5_9FIRM</name>
<sequence>MKYSENRGSQGSSAAQVVKAEIIGTLVGCLVSILAVILLAALFSMFALPDGMVRYMGLIAAAIGALVGGNTAAGKAGSRGLLCGLLAGGILFALYLGLSSLTGFEMMAFAERWPFLPAMLLPAAVGGFLAGGRRKKSRK</sequence>
<gene>
    <name evidence="2" type="ORF">H8695_02580</name>
</gene>
<keyword evidence="1" id="KW-0812">Transmembrane</keyword>
<protein>
    <submittedName>
        <fullName evidence="2">TIGR04086 family membrane protein</fullName>
    </submittedName>
</protein>
<organism evidence="2 3">
    <name type="scientific">Feifania hominis</name>
    <dbReference type="NCBI Taxonomy" id="2763660"/>
    <lineage>
        <taxon>Bacteria</taxon>
        <taxon>Bacillati</taxon>
        <taxon>Bacillota</taxon>
        <taxon>Clostridia</taxon>
        <taxon>Eubacteriales</taxon>
        <taxon>Feifaniaceae</taxon>
        <taxon>Feifania</taxon>
    </lineage>
</organism>
<keyword evidence="3" id="KW-1185">Reference proteome</keyword>
<keyword evidence="1" id="KW-1133">Transmembrane helix</keyword>
<keyword evidence="1" id="KW-0472">Membrane</keyword>
<comment type="caution">
    <text evidence="2">The sequence shown here is derived from an EMBL/GenBank/DDBJ whole genome shotgun (WGS) entry which is preliminary data.</text>
</comment>
<proteinExistence type="predicted"/>
<dbReference type="AlphaFoldDB" id="A0A926HPS5"/>
<feature type="transmembrane region" description="Helical" evidence="1">
    <location>
        <begin position="113"/>
        <end position="131"/>
    </location>
</feature>
<dbReference type="Pfam" id="PF12670">
    <property type="entry name" value="DUF3792"/>
    <property type="match status" value="1"/>
</dbReference>
<dbReference type="Proteomes" id="UP000620366">
    <property type="component" value="Unassembled WGS sequence"/>
</dbReference>
<evidence type="ECO:0000256" key="1">
    <source>
        <dbReference type="SAM" id="Phobius"/>
    </source>
</evidence>
<dbReference type="NCBIfam" id="TIGR04086">
    <property type="entry name" value="TIGR04086_membr"/>
    <property type="match status" value="1"/>
</dbReference>
<dbReference type="RefSeq" id="WP_249299303.1">
    <property type="nucleotide sequence ID" value="NZ_JACRSP010000001.1"/>
</dbReference>
<evidence type="ECO:0000313" key="3">
    <source>
        <dbReference type="Proteomes" id="UP000620366"/>
    </source>
</evidence>
<reference evidence="2" key="1">
    <citation type="submission" date="2020-08" db="EMBL/GenBank/DDBJ databases">
        <title>Genome public.</title>
        <authorList>
            <person name="Liu C."/>
            <person name="Sun Q."/>
        </authorList>
    </citation>
    <scope>NUCLEOTIDE SEQUENCE</scope>
    <source>
        <strain evidence="2">BX7</strain>
    </source>
</reference>
<dbReference type="EMBL" id="JACRSP010000001">
    <property type="protein sequence ID" value="MBC8535577.1"/>
    <property type="molecule type" value="Genomic_DNA"/>
</dbReference>
<feature type="transmembrane region" description="Helical" evidence="1">
    <location>
        <begin position="81"/>
        <end position="101"/>
    </location>
</feature>
<dbReference type="InterPro" id="IPR023804">
    <property type="entry name" value="DUF3792_TM"/>
</dbReference>
<accession>A0A926HPS5</accession>
<evidence type="ECO:0000313" key="2">
    <source>
        <dbReference type="EMBL" id="MBC8535577.1"/>
    </source>
</evidence>